<name>A0A1L3LXF8_9HYPH</name>
<dbReference type="RefSeq" id="WP_064254970.1">
    <property type="nucleotide sequence ID" value="NZ_CP013110.1"/>
</dbReference>
<gene>
    <name evidence="7" type="ORF">SAMCFNEI73_pC1073</name>
</gene>
<keyword evidence="4" id="KW-0408">Iron</keyword>
<dbReference type="SUPFAM" id="SSF50022">
    <property type="entry name" value="ISP domain"/>
    <property type="match status" value="1"/>
</dbReference>
<proteinExistence type="predicted"/>
<dbReference type="PRINTS" id="PR00162">
    <property type="entry name" value="RIESKE"/>
</dbReference>
<dbReference type="KEGG" id="same:SAMCFNEI73_pC1073"/>
<keyword evidence="8" id="KW-1185">Reference proteome</keyword>
<dbReference type="Pfam" id="PF00355">
    <property type="entry name" value="Rieske"/>
    <property type="match status" value="1"/>
</dbReference>
<evidence type="ECO:0000313" key="8">
    <source>
        <dbReference type="Proteomes" id="UP000182306"/>
    </source>
</evidence>
<dbReference type="GO" id="GO:0016020">
    <property type="term" value="C:membrane"/>
    <property type="evidence" value="ECO:0007669"/>
    <property type="project" value="InterPro"/>
</dbReference>
<evidence type="ECO:0000256" key="1">
    <source>
        <dbReference type="ARBA" id="ARBA00022714"/>
    </source>
</evidence>
<keyword evidence="7" id="KW-0614">Plasmid</keyword>
<evidence type="ECO:0000256" key="5">
    <source>
        <dbReference type="ARBA" id="ARBA00023014"/>
    </source>
</evidence>
<keyword evidence="2" id="KW-0479">Metal-binding</keyword>
<dbReference type="Gene3D" id="2.102.10.10">
    <property type="entry name" value="Rieske [2Fe-2S] iron-sulphur domain"/>
    <property type="match status" value="1"/>
</dbReference>
<evidence type="ECO:0000313" key="7">
    <source>
        <dbReference type="EMBL" id="APG94785.1"/>
    </source>
</evidence>
<keyword evidence="1" id="KW-0001">2Fe-2S</keyword>
<dbReference type="GO" id="GO:0016491">
    <property type="term" value="F:oxidoreductase activity"/>
    <property type="evidence" value="ECO:0007669"/>
    <property type="project" value="UniProtKB-KW"/>
</dbReference>
<dbReference type="PANTHER" id="PTHR13847">
    <property type="entry name" value="SARCOSINE DEHYDROGENASE-RELATED"/>
    <property type="match status" value="1"/>
</dbReference>
<keyword evidence="3" id="KW-0560">Oxidoreductase</keyword>
<dbReference type="InterPro" id="IPR005805">
    <property type="entry name" value="Rieske_Fe-S_prot_C"/>
</dbReference>
<reference evidence="7 8" key="1">
    <citation type="submission" date="2015-10" db="EMBL/GenBank/DDBJ databases">
        <title>Genomic differences between typical nodule nitrogen-fixing rhizobial strains and those coming from bean seeds.</title>
        <authorList>
            <person name="Peralta H."/>
            <person name="Aguilar-Vera A."/>
            <person name="Diaz R."/>
            <person name="Mora Y."/>
            <person name="Martinez-Batallar G."/>
            <person name="Salazar E."/>
            <person name="Vargas-Lagunas C."/>
            <person name="Encarnacion S."/>
            <person name="Girard L."/>
            <person name="Mora J."/>
        </authorList>
    </citation>
    <scope>NUCLEOTIDE SEQUENCE [LARGE SCALE GENOMIC DNA]</scope>
    <source>
        <strain evidence="7 8">CFNEI 73</strain>
        <plasmid evidence="7 8">C</plasmid>
    </source>
</reference>
<protein>
    <submittedName>
        <fullName evidence="7">Rieske [2Fe-2S] iron-sulfur protein</fullName>
    </submittedName>
</protein>
<keyword evidence="6" id="KW-1015">Disulfide bond</keyword>
<organism evidence="7 8">
    <name type="scientific">Sinorhizobium americanum</name>
    <dbReference type="NCBI Taxonomy" id="194963"/>
    <lineage>
        <taxon>Bacteria</taxon>
        <taxon>Pseudomonadati</taxon>
        <taxon>Pseudomonadota</taxon>
        <taxon>Alphaproteobacteria</taxon>
        <taxon>Hyphomicrobiales</taxon>
        <taxon>Rhizobiaceae</taxon>
        <taxon>Sinorhizobium/Ensifer group</taxon>
        <taxon>Sinorhizobium</taxon>
    </lineage>
</organism>
<dbReference type="GO" id="GO:0005737">
    <property type="term" value="C:cytoplasm"/>
    <property type="evidence" value="ECO:0007669"/>
    <property type="project" value="TreeGrafter"/>
</dbReference>
<dbReference type="InterPro" id="IPR006076">
    <property type="entry name" value="FAD-dep_OxRdtase"/>
</dbReference>
<dbReference type="InterPro" id="IPR017941">
    <property type="entry name" value="Rieske_2Fe-2S"/>
</dbReference>
<accession>A0A1L3LXF8</accession>
<dbReference type="OrthoDB" id="311718at2"/>
<evidence type="ECO:0000256" key="6">
    <source>
        <dbReference type="ARBA" id="ARBA00023157"/>
    </source>
</evidence>
<dbReference type="GO" id="GO:0046872">
    <property type="term" value="F:metal ion binding"/>
    <property type="evidence" value="ECO:0007669"/>
    <property type="project" value="UniProtKB-KW"/>
</dbReference>
<dbReference type="Gene3D" id="3.30.9.10">
    <property type="entry name" value="D-Amino Acid Oxidase, subunit A, domain 2"/>
    <property type="match status" value="1"/>
</dbReference>
<dbReference type="EMBL" id="CP013110">
    <property type="protein sequence ID" value="APG94785.1"/>
    <property type="molecule type" value="Genomic_DNA"/>
</dbReference>
<geneLocation type="plasmid" evidence="7 8">
    <name>C</name>
</geneLocation>
<evidence type="ECO:0000256" key="2">
    <source>
        <dbReference type="ARBA" id="ARBA00022723"/>
    </source>
</evidence>
<dbReference type="AlphaFoldDB" id="A0A1L3LXF8"/>
<evidence type="ECO:0000256" key="3">
    <source>
        <dbReference type="ARBA" id="ARBA00023002"/>
    </source>
</evidence>
<dbReference type="Proteomes" id="UP000182306">
    <property type="component" value="Plasmid C"/>
</dbReference>
<dbReference type="InterPro" id="IPR036922">
    <property type="entry name" value="Rieske_2Fe-2S_sf"/>
</dbReference>
<dbReference type="Pfam" id="PF01266">
    <property type="entry name" value="DAO"/>
    <property type="match status" value="1"/>
</dbReference>
<dbReference type="PANTHER" id="PTHR13847:SF281">
    <property type="entry name" value="FAD DEPENDENT OXIDOREDUCTASE DOMAIN-CONTAINING PROTEIN"/>
    <property type="match status" value="1"/>
</dbReference>
<keyword evidence="5" id="KW-0411">Iron-sulfur</keyword>
<dbReference type="GO" id="GO:0051537">
    <property type="term" value="F:2 iron, 2 sulfur cluster binding"/>
    <property type="evidence" value="ECO:0007669"/>
    <property type="project" value="UniProtKB-KW"/>
</dbReference>
<dbReference type="SUPFAM" id="SSF51905">
    <property type="entry name" value="FAD/NAD(P)-binding domain"/>
    <property type="match status" value="1"/>
</dbReference>
<dbReference type="FunFam" id="2.102.10.10:FF:000014">
    <property type="entry name" value="Oxidoreductase, FAD dependent"/>
    <property type="match status" value="1"/>
</dbReference>
<dbReference type="PROSITE" id="PS51296">
    <property type="entry name" value="RIESKE"/>
    <property type="match status" value="1"/>
</dbReference>
<dbReference type="Gene3D" id="3.50.50.60">
    <property type="entry name" value="FAD/NAD(P)-binding domain"/>
    <property type="match status" value="1"/>
</dbReference>
<evidence type="ECO:0000256" key="4">
    <source>
        <dbReference type="ARBA" id="ARBA00023004"/>
    </source>
</evidence>
<dbReference type="InterPro" id="IPR036188">
    <property type="entry name" value="FAD/NAD-bd_sf"/>
</dbReference>
<sequence length="508" mass="55891">MNVNSERSQSLWMATAPEHRAQPLVTNERADVVVVGSGIAGLSVAYELCREEQSVIVVDRGALARGMTARTSAHLASVLDDFYHELIRLRGLEEARHYLHSQVRALDRVEQIQASENIECDFRRLDGYLFAASDEDVSILEREIDACHGLGFSGVAWDRLPGTGDGGEHRCLRFPEQGRFHPLKYLDGLIRCIERDGGRLYAETPVVSVEEKGGETIVRTRQGHEIRARAAVIATNSPINDWIAIHTKQAPYRTYVVAGRVPSGSVVDALYWDTLDPYHYVRLQPSGAEHAWLIVGGEDHKTGQADDQPERIARLTQWAKARFPRMGDPEYAWSGQVMEPVDYLAYIGRNPGNDNIFVVTGDSGEGLSNGVAGSLILRDLILGRDNAWTDVYQPNRISIGAAGEYISENLTMPANLAEHLTGGELSSLDELKPGDGGLFRRGTAKLAAYRDTGGELHIRSATCTHAGCVVHWNGFERCWDCPCHGSHFSVDGEPLNAPAFKPLAAADE</sequence>